<name>A0A0M3HG25_ASCLU</name>
<accession>A0A0M3HG25</accession>
<dbReference type="AlphaFoldDB" id="A0A0M3HG25"/>
<dbReference type="Proteomes" id="UP000036681">
    <property type="component" value="Unplaced"/>
</dbReference>
<evidence type="ECO:0000313" key="1">
    <source>
        <dbReference type="Proteomes" id="UP000036681"/>
    </source>
</evidence>
<keyword evidence="1" id="KW-1185">Reference proteome</keyword>
<reference evidence="2" key="1">
    <citation type="submission" date="2017-02" db="UniProtKB">
        <authorList>
            <consortium name="WormBaseParasite"/>
        </authorList>
    </citation>
    <scope>IDENTIFICATION</scope>
</reference>
<sequence>MEAHLTLSKLMKIQQWKIHRYREVAFVVMNGALIRLECHSSFTYSALLSFLDLHFRLHPLHLERFSRKF</sequence>
<organism evidence="1 2">
    <name type="scientific">Ascaris lumbricoides</name>
    <name type="common">Giant roundworm</name>
    <dbReference type="NCBI Taxonomy" id="6252"/>
    <lineage>
        <taxon>Eukaryota</taxon>
        <taxon>Metazoa</taxon>
        <taxon>Ecdysozoa</taxon>
        <taxon>Nematoda</taxon>
        <taxon>Chromadorea</taxon>
        <taxon>Rhabditida</taxon>
        <taxon>Spirurina</taxon>
        <taxon>Ascaridomorpha</taxon>
        <taxon>Ascaridoidea</taxon>
        <taxon>Ascarididae</taxon>
        <taxon>Ascaris</taxon>
    </lineage>
</organism>
<dbReference type="WBParaSite" id="ALUE_0000047001-mRNA-1">
    <property type="protein sequence ID" value="ALUE_0000047001-mRNA-1"/>
    <property type="gene ID" value="ALUE_0000047001"/>
</dbReference>
<protein>
    <submittedName>
        <fullName evidence="2">Ovule protein</fullName>
    </submittedName>
</protein>
<proteinExistence type="predicted"/>
<evidence type="ECO:0000313" key="2">
    <source>
        <dbReference type="WBParaSite" id="ALUE_0000047001-mRNA-1"/>
    </source>
</evidence>